<comment type="caution">
    <text evidence="2">The sequence shown here is derived from an EMBL/GenBank/DDBJ whole genome shotgun (WGS) entry which is preliminary data.</text>
</comment>
<dbReference type="Gene3D" id="3.30.1490.70">
    <property type="match status" value="1"/>
</dbReference>
<organism evidence="2 3">
    <name type="scientific">Brevibacterium gallinarum</name>
    <dbReference type="NCBI Taxonomy" id="2762220"/>
    <lineage>
        <taxon>Bacteria</taxon>
        <taxon>Bacillati</taxon>
        <taxon>Actinomycetota</taxon>
        <taxon>Actinomycetes</taxon>
        <taxon>Micrococcales</taxon>
        <taxon>Brevibacteriaceae</taxon>
        <taxon>Brevibacterium</taxon>
    </lineage>
</organism>
<evidence type="ECO:0000259" key="1">
    <source>
        <dbReference type="Pfam" id="PF01653"/>
    </source>
</evidence>
<evidence type="ECO:0000313" key="2">
    <source>
        <dbReference type="EMBL" id="MBD8019445.1"/>
    </source>
</evidence>
<proteinExistence type="predicted"/>
<dbReference type="InterPro" id="IPR013839">
    <property type="entry name" value="DNAligase_adenylation"/>
</dbReference>
<keyword evidence="3" id="KW-1185">Reference proteome</keyword>
<dbReference type="EMBL" id="JACSPY010000001">
    <property type="protein sequence ID" value="MBD8019445.1"/>
    <property type="molecule type" value="Genomic_DNA"/>
</dbReference>
<evidence type="ECO:0000313" key="3">
    <source>
        <dbReference type="Proteomes" id="UP000651517"/>
    </source>
</evidence>
<dbReference type="Pfam" id="PF01653">
    <property type="entry name" value="DNA_ligase_aden"/>
    <property type="match status" value="1"/>
</dbReference>
<reference evidence="2 3" key="1">
    <citation type="submission" date="2020-08" db="EMBL/GenBank/DDBJ databases">
        <title>A Genomic Blueprint of the Chicken Gut Microbiome.</title>
        <authorList>
            <person name="Gilroy R."/>
            <person name="Ravi A."/>
            <person name="Getino M."/>
            <person name="Pursley I."/>
            <person name="Horton D.L."/>
            <person name="Alikhan N.-F."/>
            <person name="Baker D."/>
            <person name="Gharbi K."/>
            <person name="Hall N."/>
            <person name="Watson M."/>
            <person name="Adriaenssens E.M."/>
            <person name="Foster-Nyarko E."/>
            <person name="Jarju S."/>
            <person name="Secka A."/>
            <person name="Antonio M."/>
            <person name="Oren A."/>
            <person name="Chaudhuri R."/>
            <person name="La Ragione R.M."/>
            <person name="Hildebrand F."/>
            <person name="Pallen M.J."/>
        </authorList>
    </citation>
    <scope>NUCLEOTIDE SEQUENCE [LARGE SCALE GENOMIC DNA]</scope>
    <source>
        <strain evidence="2 3">Re57</strain>
    </source>
</reference>
<dbReference type="Proteomes" id="UP000651517">
    <property type="component" value="Unassembled WGS sequence"/>
</dbReference>
<name>A0ABR8WQW9_9MICO</name>
<sequence>MRNLIIANGVGARDAVRRVCPPSRPVSFPTVDGVVVKVDDLDEQYELGFISRAPRWAMA</sequence>
<accession>A0ABR8WQW9</accession>
<feature type="domain" description="NAD-dependent DNA ligase adenylation" evidence="1">
    <location>
        <begin position="30"/>
        <end position="59"/>
    </location>
</feature>
<protein>
    <recommendedName>
        <fullName evidence="1">NAD-dependent DNA ligase adenylation domain-containing protein</fullName>
    </recommendedName>
</protein>
<dbReference type="SUPFAM" id="SSF56091">
    <property type="entry name" value="DNA ligase/mRNA capping enzyme, catalytic domain"/>
    <property type="match status" value="1"/>
</dbReference>
<gene>
    <name evidence="2" type="ORF">H9634_01430</name>
</gene>